<evidence type="ECO:0000313" key="2">
    <source>
        <dbReference type="EMBL" id="CAB5113542.1"/>
    </source>
</evidence>
<dbReference type="InterPro" id="IPR029044">
    <property type="entry name" value="Nucleotide-diphossugar_trans"/>
</dbReference>
<dbReference type="EMBL" id="CAFBRV010000051">
    <property type="protein sequence ID" value="CAB5113542.1"/>
    <property type="molecule type" value="Genomic_DNA"/>
</dbReference>
<dbReference type="Gene3D" id="3.90.550.10">
    <property type="entry name" value="Spore Coat Polysaccharide Biosynthesis Protein SpsA, Chain A"/>
    <property type="match status" value="1"/>
</dbReference>
<dbReference type="InterPro" id="IPR050834">
    <property type="entry name" value="Glycosyltransf_2"/>
</dbReference>
<dbReference type="CDD" id="cd00761">
    <property type="entry name" value="Glyco_tranf_GTA_type"/>
    <property type="match status" value="1"/>
</dbReference>
<dbReference type="PROSITE" id="PS51257">
    <property type="entry name" value="PROKAR_LIPOPROTEIN"/>
    <property type="match status" value="1"/>
</dbReference>
<dbReference type="AlphaFoldDB" id="A0A6J7VSR0"/>
<dbReference type="SUPFAM" id="SSF53448">
    <property type="entry name" value="Nucleotide-diphospho-sugar transferases"/>
    <property type="match status" value="1"/>
</dbReference>
<protein>
    <submittedName>
        <fullName evidence="2">Unannotated protein</fullName>
    </submittedName>
</protein>
<proteinExistence type="predicted"/>
<dbReference type="PANTHER" id="PTHR43685:SF3">
    <property type="entry name" value="SLR2126 PROTEIN"/>
    <property type="match status" value="1"/>
</dbReference>
<dbReference type="PANTHER" id="PTHR43685">
    <property type="entry name" value="GLYCOSYLTRANSFERASE"/>
    <property type="match status" value="1"/>
</dbReference>
<name>A0A6J7VSR0_9ZZZZ</name>
<accession>A0A6J7VSR0</accession>
<dbReference type="Pfam" id="PF00535">
    <property type="entry name" value="Glycos_transf_2"/>
    <property type="match status" value="1"/>
</dbReference>
<evidence type="ECO:0000259" key="1">
    <source>
        <dbReference type="Pfam" id="PF00535"/>
    </source>
</evidence>
<dbReference type="InterPro" id="IPR001173">
    <property type="entry name" value="Glyco_trans_2-like"/>
</dbReference>
<sequence>MKHQPAFRFERPTELALVKAPTLSVAIITACRDGQEKLDLLMASLAAQTYPKALVSVYVIDDGSEIPIKIPAIAPKKSKVIRYKNTQNSWGKTAATNDVTATIKADVYWFVDADMVFEKEHLAHHMKWHHNSDDYAVLGWKRFVQNWDYSPHAAFEMVNFGKFADMHSESWGKDLWENRIDRTSDLLHPALDGYRSFVGATFSIKSALWKKLGGYRRDLVTGEDTELGWRLFMEGTRIIPERSALSWHLGYSTVESNKDLIDRHNQPSLAQYIPEMKKTRARATSSWVIPTYEAIIDVRSCNLQQLKRICSQLTSLPGTQANFILLGSWSQLKKRYSPVSDTYGDLREISNWLKSESNFAFTEVGEENLEIENIVSRFTNTPIPFHLFIEGDFGGDFDGKLLCDYLLANEYGMVGLATKADRRAFALYQPALARSISTPGSIYQNISATFGVLWLTNESFIEINSGSKFRRARLINFLKREGKKVNSPQQLLVFTKKLFSVAIHKTFK</sequence>
<gene>
    <name evidence="2" type="ORF">UFOPK4410_00666</name>
</gene>
<reference evidence="2" key="1">
    <citation type="submission" date="2020-05" db="EMBL/GenBank/DDBJ databases">
        <authorList>
            <person name="Chiriac C."/>
            <person name="Salcher M."/>
            <person name="Ghai R."/>
            <person name="Kavagutti S V."/>
        </authorList>
    </citation>
    <scope>NUCLEOTIDE SEQUENCE</scope>
</reference>
<organism evidence="2">
    <name type="scientific">freshwater metagenome</name>
    <dbReference type="NCBI Taxonomy" id="449393"/>
    <lineage>
        <taxon>unclassified sequences</taxon>
        <taxon>metagenomes</taxon>
        <taxon>ecological metagenomes</taxon>
    </lineage>
</organism>
<feature type="domain" description="Glycosyltransferase 2-like" evidence="1">
    <location>
        <begin position="27"/>
        <end position="154"/>
    </location>
</feature>